<name>A0ACC0IAH1_9ERIC</name>
<protein>
    <submittedName>
        <fullName evidence="1">Protein DETOXIFICATION 29</fullName>
    </submittedName>
</protein>
<proteinExistence type="predicted"/>
<keyword evidence="2" id="KW-1185">Reference proteome</keyword>
<dbReference type="Proteomes" id="UP001060215">
    <property type="component" value="Chromosome 6"/>
</dbReference>
<comment type="caution">
    <text evidence="1">The sequence shown here is derived from an EMBL/GenBank/DDBJ whole genome shotgun (WGS) entry which is preliminary data.</text>
</comment>
<reference evidence="1 2" key="1">
    <citation type="journal article" date="2022" name="Plant J.">
        <title>Chromosome-level genome of Camellia lanceoleosa provides a valuable resource for understanding genome evolution and self-incompatibility.</title>
        <authorList>
            <person name="Gong W."/>
            <person name="Xiao S."/>
            <person name="Wang L."/>
            <person name="Liao Z."/>
            <person name="Chang Y."/>
            <person name="Mo W."/>
            <person name="Hu G."/>
            <person name="Li W."/>
            <person name="Zhao G."/>
            <person name="Zhu H."/>
            <person name="Hu X."/>
            <person name="Ji K."/>
            <person name="Xiang X."/>
            <person name="Song Q."/>
            <person name="Yuan D."/>
            <person name="Jin S."/>
            <person name="Zhang L."/>
        </authorList>
    </citation>
    <scope>NUCLEOTIDE SEQUENCE [LARGE SCALE GENOMIC DNA]</scope>
    <source>
        <strain evidence="1">SQ_2022a</strain>
    </source>
</reference>
<evidence type="ECO:0000313" key="1">
    <source>
        <dbReference type="EMBL" id="KAI8022450.1"/>
    </source>
</evidence>
<sequence>MEGSKHPLLSPRNDDHKPDLLTQSSLLSSSSFTVHEDDINPIISTKDFFREFIIESKKLWYLAGPAIFTSLCQYPLGAITQVFAGHVGTLELAAVSVENSVVAGFAFGIMLGMGSALETLCGQAFGAGQLNMLGIYMQRSWLILISTALILMFVYIFATPILIFVGQSIDISKAAGKLSVWMIPQLFAYALVFPLAKFLQAQSKMAVMAVTSGVALVLHTFFSWLLMVELGWGLVGAAVVLDSSWCFMVVVQLLYVFGGACGEAWSGFSWMAFHNLWGFVKLSFASAIMLCLEFWYYMALILFAGYLKNAEISVDALSICMNILGWTVMVAFGFNAAISVRVSNELGAAHPRTAKFAVVVAAGTSFFFGLFMALILIVFQNQYPALFSDSREVQQLVYELTPLLALSIVINNVQPTLSGVAIGAGWQAYVAYVNIGCYYLFGIPLGLLAGYTFGMGVKGIWYGMVSGTIIQTCVLFLMIYRTNWNTEASIAGDRIKKWGGRVDPDKNDEETTN</sequence>
<evidence type="ECO:0000313" key="2">
    <source>
        <dbReference type="Proteomes" id="UP001060215"/>
    </source>
</evidence>
<gene>
    <name evidence="1" type="ORF">LOK49_LG03G00246</name>
</gene>
<organism evidence="1 2">
    <name type="scientific">Camellia lanceoleosa</name>
    <dbReference type="NCBI Taxonomy" id="1840588"/>
    <lineage>
        <taxon>Eukaryota</taxon>
        <taxon>Viridiplantae</taxon>
        <taxon>Streptophyta</taxon>
        <taxon>Embryophyta</taxon>
        <taxon>Tracheophyta</taxon>
        <taxon>Spermatophyta</taxon>
        <taxon>Magnoliopsida</taxon>
        <taxon>eudicotyledons</taxon>
        <taxon>Gunneridae</taxon>
        <taxon>Pentapetalae</taxon>
        <taxon>asterids</taxon>
        <taxon>Ericales</taxon>
        <taxon>Theaceae</taxon>
        <taxon>Camellia</taxon>
    </lineage>
</organism>
<accession>A0ACC0IAH1</accession>
<dbReference type="EMBL" id="CM045763">
    <property type="protein sequence ID" value="KAI8022450.1"/>
    <property type="molecule type" value="Genomic_DNA"/>
</dbReference>